<dbReference type="AlphaFoldDB" id="M7BDJ3"/>
<dbReference type="Proteomes" id="UP000031443">
    <property type="component" value="Unassembled WGS sequence"/>
</dbReference>
<organism evidence="4 5">
    <name type="scientific">Chelonia mydas</name>
    <name type="common">Green sea-turtle</name>
    <name type="synonym">Chelonia agassizi</name>
    <dbReference type="NCBI Taxonomy" id="8469"/>
    <lineage>
        <taxon>Eukaryota</taxon>
        <taxon>Metazoa</taxon>
        <taxon>Chordata</taxon>
        <taxon>Craniata</taxon>
        <taxon>Vertebrata</taxon>
        <taxon>Euteleostomi</taxon>
        <taxon>Archelosauria</taxon>
        <taxon>Testudinata</taxon>
        <taxon>Testudines</taxon>
        <taxon>Cryptodira</taxon>
        <taxon>Durocryptodira</taxon>
        <taxon>Americhelydia</taxon>
        <taxon>Chelonioidea</taxon>
        <taxon>Cheloniidae</taxon>
        <taxon>Chelonia</taxon>
    </lineage>
</organism>
<evidence type="ECO:0000256" key="1">
    <source>
        <dbReference type="ARBA" id="ARBA00022729"/>
    </source>
</evidence>
<evidence type="ECO:0000259" key="3">
    <source>
        <dbReference type="PROSITE" id="PS51041"/>
    </source>
</evidence>
<evidence type="ECO:0000313" key="5">
    <source>
        <dbReference type="Proteomes" id="UP000031443"/>
    </source>
</evidence>
<protein>
    <submittedName>
        <fullName evidence="4">Multiple epidermal growth factor-like domains protein 11</fullName>
    </submittedName>
</protein>
<keyword evidence="1" id="KW-0732">Signal</keyword>
<dbReference type="PROSITE" id="PS51041">
    <property type="entry name" value="EMI"/>
    <property type="match status" value="1"/>
</dbReference>
<dbReference type="Pfam" id="PF07546">
    <property type="entry name" value="EMI"/>
    <property type="match status" value="1"/>
</dbReference>
<keyword evidence="2" id="KW-1015">Disulfide bond</keyword>
<dbReference type="EMBL" id="KB526692">
    <property type="protein sequence ID" value="EMP36016.1"/>
    <property type="molecule type" value="Genomic_DNA"/>
</dbReference>
<name>M7BDJ3_CHEMY</name>
<keyword evidence="5" id="KW-1185">Reference proteome</keyword>
<dbReference type="STRING" id="8469.M7BDJ3"/>
<feature type="domain" description="EMI" evidence="3">
    <location>
        <begin position="66"/>
        <end position="134"/>
    </location>
</feature>
<dbReference type="InterPro" id="IPR011489">
    <property type="entry name" value="EMI_domain"/>
</dbReference>
<sequence>MLVSLLLFAHTQCAPELPEYVSLSQGEASVAAVIRLEISELLPMGIKLLRTCCPTNFEEPSSADAAYAVTVQESYAHPFDQIYYTRCTDILNWFKCTRHRISYKTAYRRGLRTMYRRRSQCCPGYYESGDFCIQVTIPKLPAIWMNSKTCSLMHVMQQRTDTAVKGSYDETKNSSVYDQCKSRTVEENSESAV</sequence>
<accession>M7BDJ3</accession>
<evidence type="ECO:0000313" key="4">
    <source>
        <dbReference type="EMBL" id="EMP36016.1"/>
    </source>
</evidence>
<proteinExistence type="predicted"/>
<reference evidence="5" key="1">
    <citation type="journal article" date="2013" name="Nat. Genet.">
        <title>The draft genomes of soft-shell turtle and green sea turtle yield insights into the development and evolution of the turtle-specific body plan.</title>
        <authorList>
            <person name="Wang Z."/>
            <person name="Pascual-Anaya J."/>
            <person name="Zadissa A."/>
            <person name="Li W."/>
            <person name="Niimura Y."/>
            <person name="Huang Z."/>
            <person name="Li C."/>
            <person name="White S."/>
            <person name="Xiong Z."/>
            <person name="Fang D."/>
            <person name="Wang B."/>
            <person name="Ming Y."/>
            <person name="Chen Y."/>
            <person name="Zheng Y."/>
            <person name="Kuraku S."/>
            <person name="Pignatelli M."/>
            <person name="Herrero J."/>
            <person name="Beal K."/>
            <person name="Nozawa M."/>
            <person name="Li Q."/>
            <person name="Wang J."/>
            <person name="Zhang H."/>
            <person name="Yu L."/>
            <person name="Shigenobu S."/>
            <person name="Wang J."/>
            <person name="Liu J."/>
            <person name="Flicek P."/>
            <person name="Searle S."/>
            <person name="Wang J."/>
            <person name="Kuratani S."/>
            <person name="Yin Y."/>
            <person name="Aken B."/>
            <person name="Zhang G."/>
            <person name="Irie N."/>
        </authorList>
    </citation>
    <scope>NUCLEOTIDE SEQUENCE [LARGE SCALE GENOMIC DNA]</scope>
</reference>
<gene>
    <name evidence="4" type="ORF">UY3_06750</name>
</gene>
<evidence type="ECO:0000256" key="2">
    <source>
        <dbReference type="ARBA" id="ARBA00023157"/>
    </source>
</evidence>